<evidence type="ECO:0000313" key="7">
    <source>
        <dbReference type="EMBL" id="MCA5003720.1"/>
    </source>
</evidence>
<dbReference type="InterPro" id="IPR014284">
    <property type="entry name" value="RNA_pol_sigma-70_dom"/>
</dbReference>
<keyword evidence="3" id="KW-0731">Sigma factor</keyword>
<feature type="domain" description="RNA polymerase sigma factor 70 region 4 type 2" evidence="6">
    <location>
        <begin position="127"/>
        <end position="177"/>
    </location>
</feature>
<evidence type="ECO:0000259" key="6">
    <source>
        <dbReference type="Pfam" id="PF08281"/>
    </source>
</evidence>
<evidence type="ECO:0000256" key="3">
    <source>
        <dbReference type="ARBA" id="ARBA00023082"/>
    </source>
</evidence>
<dbReference type="InterPro" id="IPR014327">
    <property type="entry name" value="RNA_pol_sigma70_bacteroid"/>
</dbReference>
<evidence type="ECO:0000256" key="1">
    <source>
        <dbReference type="ARBA" id="ARBA00010641"/>
    </source>
</evidence>
<dbReference type="Gene3D" id="1.10.10.10">
    <property type="entry name" value="Winged helix-like DNA-binding domain superfamily/Winged helix DNA-binding domain"/>
    <property type="match status" value="1"/>
</dbReference>
<comment type="similarity">
    <text evidence="1">Belongs to the sigma-70 factor family. ECF subfamily.</text>
</comment>
<dbReference type="SUPFAM" id="SSF88946">
    <property type="entry name" value="Sigma2 domain of RNA polymerase sigma factors"/>
    <property type="match status" value="1"/>
</dbReference>
<comment type="caution">
    <text evidence="7">The sequence shown here is derived from an EMBL/GenBank/DDBJ whole genome shotgun (WGS) entry which is preliminary data.</text>
</comment>
<dbReference type="InterPro" id="IPR007627">
    <property type="entry name" value="RNA_pol_sigma70_r2"/>
</dbReference>
<dbReference type="InterPro" id="IPR013325">
    <property type="entry name" value="RNA_pol_sigma_r2"/>
</dbReference>
<proteinExistence type="inferred from homology"/>
<dbReference type="PANTHER" id="PTHR43133:SF46">
    <property type="entry name" value="RNA POLYMERASE SIGMA-70 FACTOR ECF SUBFAMILY"/>
    <property type="match status" value="1"/>
</dbReference>
<keyword evidence="8" id="KW-1185">Reference proteome</keyword>
<sequence>MKRTNYKNLDEDHLLSCIRLGDELAFRFFYDNYRSQIYHVALQYLKSKEVAKEVVQDVFLKIWVDKDGLADVKCLKSWLYRVTKNNVLNKLKRIAVESKAKEYFSLRTELLDTNTEDQLHAKDYQSLLQDAINSLPEQQKKVFELARHDNLTYDKIGEKLHLSPLTVKTHMARALQAIRAKISRNGLEIPLFLIFIEDFF</sequence>
<evidence type="ECO:0000256" key="2">
    <source>
        <dbReference type="ARBA" id="ARBA00023015"/>
    </source>
</evidence>
<dbReference type="NCBIfam" id="TIGR02937">
    <property type="entry name" value="sigma70-ECF"/>
    <property type="match status" value="1"/>
</dbReference>
<gene>
    <name evidence="7" type="ORF">IPZ78_00990</name>
</gene>
<keyword evidence="4" id="KW-0804">Transcription</keyword>
<evidence type="ECO:0000256" key="4">
    <source>
        <dbReference type="ARBA" id="ARBA00023163"/>
    </source>
</evidence>
<evidence type="ECO:0000259" key="5">
    <source>
        <dbReference type="Pfam" id="PF04542"/>
    </source>
</evidence>
<dbReference type="SUPFAM" id="SSF88659">
    <property type="entry name" value="Sigma3 and sigma4 domains of RNA polymerase sigma factors"/>
    <property type="match status" value="1"/>
</dbReference>
<dbReference type="EMBL" id="JADEYP010000001">
    <property type="protein sequence ID" value="MCA5003720.1"/>
    <property type="molecule type" value="Genomic_DNA"/>
</dbReference>
<dbReference type="InterPro" id="IPR039425">
    <property type="entry name" value="RNA_pol_sigma-70-like"/>
</dbReference>
<dbReference type="Pfam" id="PF08281">
    <property type="entry name" value="Sigma70_r4_2"/>
    <property type="match status" value="1"/>
</dbReference>
<dbReference type="Proteomes" id="UP001165302">
    <property type="component" value="Unassembled WGS sequence"/>
</dbReference>
<dbReference type="InterPro" id="IPR013249">
    <property type="entry name" value="RNA_pol_sigma70_r4_t2"/>
</dbReference>
<dbReference type="NCBIfam" id="TIGR02985">
    <property type="entry name" value="Sig70_bacteroi1"/>
    <property type="match status" value="1"/>
</dbReference>
<name>A0ABS7Z0N3_9SPHI</name>
<accession>A0ABS7Z0N3</accession>
<dbReference type="InterPro" id="IPR013324">
    <property type="entry name" value="RNA_pol_sigma_r3/r4-like"/>
</dbReference>
<dbReference type="Gene3D" id="1.10.1740.10">
    <property type="match status" value="1"/>
</dbReference>
<dbReference type="PANTHER" id="PTHR43133">
    <property type="entry name" value="RNA POLYMERASE ECF-TYPE SIGMA FACTO"/>
    <property type="match status" value="1"/>
</dbReference>
<dbReference type="CDD" id="cd06171">
    <property type="entry name" value="Sigma70_r4"/>
    <property type="match status" value="1"/>
</dbReference>
<dbReference type="RefSeq" id="WP_225551054.1">
    <property type="nucleotide sequence ID" value="NZ_JADEYP010000001.1"/>
</dbReference>
<protein>
    <submittedName>
        <fullName evidence="7">RNA polymerase sigma-70 factor</fullName>
    </submittedName>
</protein>
<organism evidence="7 8">
    <name type="scientific">Sphingobacterium bovistauri</name>
    <dbReference type="NCBI Taxonomy" id="2781959"/>
    <lineage>
        <taxon>Bacteria</taxon>
        <taxon>Pseudomonadati</taxon>
        <taxon>Bacteroidota</taxon>
        <taxon>Sphingobacteriia</taxon>
        <taxon>Sphingobacteriales</taxon>
        <taxon>Sphingobacteriaceae</taxon>
        <taxon>Sphingobacterium</taxon>
    </lineage>
</organism>
<feature type="domain" description="RNA polymerase sigma-70 region 2" evidence="5">
    <location>
        <begin position="29"/>
        <end position="93"/>
    </location>
</feature>
<reference evidence="7" key="1">
    <citation type="submission" date="2020-10" db="EMBL/GenBank/DDBJ databases">
        <authorList>
            <person name="Lu T."/>
            <person name="Wang Q."/>
            <person name="Han X."/>
        </authorList>
    </citation>
    <scope>NUCLEOTIDE SEQUENCE</scope>
    <source>
        <strain evidence="7">WQ 366</strain>
    </source>
</reference>
<keyword evidence="2" id="KW-0805">Transcription regulation</keyword>
<evidence type="ECO:0000313" key="8">
    <source>
        <dbReference type="Proteomes" id="UP001165302"/>
    </source>
</evidence>
<dbReference type="InterPro" id="IPR036388">
    <property type="entry name" value="WH-like_DNA-bd_sf"/>
</dbReference>
<dbReference type="Pfam" id="PF04542">
    <property type="entry name" value="Sigma70_r2"/>
    <property type="match status" value="1"/>
</dbReference>